<dbReference type="InterPro" id="IPR009486">
    <property type="entry name" value="Pur_nuclsid_perm"/>
</dbReference>
<dbReference type="Gene3D" id="3.40.50.1580">
    <property type="entry name" value="Nucleoside phosphorylase domain"/>
    <property type="match status" value="1"/>
</dbReference>
<dbReference type="Pfam" id="PF06516">
    <property type="entry name" value="NUP"/>
    <property type="match status" value="1"/>
</dbReference>
<evidence type="ECO:0000313" key="3">
    <source>
        <dbReference type="Proteomes" id="UP000701801"/>
    </source>
</evidence>
<evidence type="ECO:0000256" key="1">
    <source>
        <dbReference type="PIRNR" id="PIRNR013171"/>
    </source>
</evidence>
<dbReference type="OrthoDB" id="2331083at2759"/>
<dbReference type="PANTHER" id="PTHR38643">
    <property type="entry name" value="PURINE NUCLEOSIDE PERMEASE C285.05-RELATED"/>
    <property type="match status" value="1"/>
</dbReference>
<gene>
    <name evidence="2" type="ORF">HYALB_00001204</name>
</gene>
<dbReference type="Proteomes" id="UP000701801">
    <property type="component" value="Unassembled WGS sequence"/>
</dbReference>
<dbReference type="GO" id="GO:0005783">
    <property type="term" value="C:endoplasmic reticulum"/>
    <property type="evidence" value="ECO:0007669"/>
    <property type="project" value="TreeGrafter"/>
</dbReference>
<dbReference type="EMBL" id="CAJVRM010000045">
    <property type="protein sequence ID" value="CAG8972512.1"/>
    <property type="molecule type" value="Genomic_DNA"/>
</dbReference>
<sequence length="348" mass="38191">MYAPKICILVMFKKEVTNWLSETSPLKLIHRITLPGLSRGYETIYFTENKEVCLMVTGTALINAALSVSTLTTTASFDFTKTYFLLSGIAGVNPKLGTIGSVALAKYAVQVDTQLEFDGREIPAHWRTGYVPMGAESHSSFPRYLHGSEVYSLNGDLRDVCLEFAIGALLEDCERAREHRKLYGGSANGVYGRAALEPSVLRGDVASSNTFWHGKLLCEGMESVFETYTDGKAVYTMTAQEDTAILTALLRSAIQKKTDFERIILMRSGSNFDRGWREKDVASLPYAIDEGGLEPALRNLYLAGLEVIQGILGDWERFEGGIKANGYVGDLFGSLGGEVDFLPEGTVV</sequence>
<keyword evidence="1" id="KW-0813">Transport</keyword>
<dbReference type="PANTHER" id="PTHR38643:SF1">
    <property type="entry name" value="PURINE NUCLEOSIDE PERMEASE C285.05-RELATED"/>
    <property type="match status" value="1"/>
</dbReference>
<evidence type="ECO:0000313" key="2">
    <source>
        <dbReference type="EMBL" id="CAG8972512.1"/>
    </source>
</evidence>
<reference evidence="2" key="1">
    <citation type="submission" date="2021-07" db="EMBL/GenBank/DDBJ databases">
        <authorList>
            <person name="Durling M."/>
        </authorList>
    </citation>
    <scope>NUCLEOTIDE SEQUENCE</scope>
</reference>
<organism evidence="2 3">
    <name type="scientific">Hymenoscyphus albidus</name>
    <dbReference type="NCBI Taxonomy" id="595503"/>
    <lineage>
        <taxon>Eukaryota</taxon>
        <taxon>Fungi</taxon>
        <taxon>Dikarya</taxon>
        <taxon>Ascomycota</taxon>
        <taxon>Pezizomycotina</taxon>
        <taxon>Leotiomycetes</taxon>
        <taxon>Helotiales</taxon>
        <taxon>Helotiaceae</taxon>
        <taxon>Hymenoscyphus</taxon>
    </lineage>
</organism>
<protein>
    <recommendedName>
        <fullName evidence="4">Purine nucleoside permease</fullName>
    </recommendedName>
</protein>
<dbReference type="SUPFAM" id="SSF53167">
    <property type="entry name" value="Purine and uridine phosphorylases"/>
    <property type="match status" value="1"/>
</dbReference>
<dbReference type="GO" id="GO:0009116">
    <property type="term" value="P:nucleoside metabolic process"/>
    <property type="evidence" value="ECO:0007669"/>
    <property type="project" value="InterPro"/>
</dbReference>
<comment type="similarity">
    <text evidence="1">Belongs to the NUP family.</text>
</comment>
<comment type="caution">
    <text evidence="2">The sequence shown here is derived from an EMBL/GenBank/DDBJ whole genome shotgun (WGS) entry which is preliminary data.</text>
</comment>
<dbReference type="GO" id="GO:0055085">
    <property type="term" value="P:transmembrane transport"/>
    <property type="evidence" value="ECO:0007669"/>
    <property type="project" value="InterPro"/>
</dbReference>
<dbReference type="PIRSF" id="PIRSF013171">
    <property type="entry name" value="Pur_nuclsid_perm"/>
    <property type="match status" value="1"/>
</dbReference>
<dbReference type="AlphaFoldDB" id="A0A9N9Q2L9"/>
<proteinExistence type="inferred from homology"/>
<dbReference type="InterPro" id="IPR035994">
    <property type="entry name" value="Nucleoside_phosphorylase_sf"/>
</dbReference>
<comment type="function">
    <text evidence="1">Nucleoside permease that transports adenosine and guanosine.</text>
</comment>
<dbReference type="GO" id="GO:0003824">
    <property type="term" value="F:catalytic activity"/>
    <property type="evidence" value="ECO:0007669"/>
    <property type="project" value="InterPro"/>
</dbReference>
<keyword evidence="3" id="KW-1185">Reference proteome</keyword>
<name>A0A9N9Q2L9_9HELO</name>
<accession>A0A9N9Q2L9</accession>
<evidence type="ECO:0008006" key="4">
    <source>
        <dbReference type="Google" id="ProtNLM"/>
    </source>
</evidence>